<dbReference type="Proteomes" id="UP000886700">
    <property type="component" value="Unplaced"/>
</dbReference>
<protein>
    <submittedName>
        <fullName evidence="9">Napsin-A isoform X3</fullName>
    </submittedName>
</protein>
<dbReference type="Gene3D" id="2.60.40.1960">
    <property type="match status" value="1"/>
</dbReference>
<evidence type="ECO:0000256" key="5">
    <source>
        <dbReference type="SAM" id="MobiDB-lite"/>
    </source>
</evidence>
<feature type="signal peptide" evidence="6">
    <location>
        <begin position="1"/>
        <end position="21"/>
    </location>
</feature>
<dbReference type="InterPro" id="IPR033121">
    <property type="entry name" value="PEPTIDASE_A1"/>
</dbReference>
<dbReference type="PANTHER" id="PTHR47966">
    <property type="entry name" value="BETA-SITE APP-CLEAVING ENZYME, ISOFORM A-RELATED"/>
    <property type="match status" value="1"/>
</dbReference>
<evidence type="ECO:0000256" key="2">
    <source>
        <dbReference type="ARBA" id="ARBA00022670"/>
    </source>
</evidence>
<name>A0ABM2WMG7_MESAU</name>
<evidence type="ECO:0000313" key="8">
    <source>
        <dbReference type="Proteomes" id="UP000886700"/>
    </source>
</evidence>
<dbReference type="PROSITE" id="PS51767">
    <property type="entry name" value="PEPTIDASE_A1"/>
    <property type="match status" value="1"/>
</dbReference>
<dbReference type="SUPFAM" id="SSF50630">
    <property type="entry name" value="Acid proteases"/>
    <property type="match status" value="1"/>
</dbReference>
<dbReference type="Gene3D" id="2.40.70.10">
    <property type="entry name" value="Acid Proteases"/>
    <property type="match status" value="1"/>
</dbReference>
<dbReference type="InterPro" id="IPR021109">
    <property type="entry name" value="Peptidase_aspartic_dom_sf"/>
</dbReference>
<feature type="chain" id="PRO_5046808887" evidence="6">
    <location>
        <begin position="22"/>
        <end position="353"/>
    </location>
</feature>
<accession>A0ABM2WMG7</accession>
<reference evidence="9" key="1">
    <citation type="submission" date="2025-08" db="UniProtKB">
        <authorList>
            <consortium name="RefSeq"/>
        </authorList>
    </citation>
    <scope>IDENTIFICATION</scope>
    <source>
        <tissue evidence="9">Liver</tissue>
    </source>
</reference>
<feature type="region of interest" description="Disordered" evidence="5">
    <location>
        <begin position="264"/>
        <end position="283"/>
    </location>
</feature>
<proteinExistence type="inferred from homology"/>
<dbReference type="PRINTS" id="PR00792">
    <property type="entry name" value="PEPSIN"/>
</dbReference>
<dbReference type="InterPro" id="IPR001969">
    <property type="entry name" value="Aspartic_peptidase_AS"/>
</dbReference>
<evidence type="ECO:0000256" key="3">
    <source>
        <dbReference type="ARBA" id="ARBA00022750"/>
    </source>
</evidence>
<organism evidence="8 9">
    <name type="scientific">Mesocricetus auratus</name>
    <name type="common">Golden hamster</name>
    <dbReference type="NCBI Taxonomy" id="10036"/>
    <lineage>
        <taxon>Eukaryota</taxon>
        <taxon>Metazoa</taxon>
        <taxon>Chordata</taxon>
        <taxon>Craniata</taxon>
        <taxon>Vertebrata</taxon>
        <taxon>Euteleostomi</taxon>
        <taxon>Mammalia</taxon>
        <taxon>Eutheria</taxon>
        <taxon>Euarchontoglires</taxon>
        <taxon>Glires</taxon>
        <taxon>Rodentia</taxon>
        <taxon>Myomorpha</taxon>
        <taxon>Muroidea</taxon>
        <taxon>Cricetidae</taxon>
        <taxon>Cricetinae</taxon>
        <taxon>Mesocricetus</taxon>
    </lineage>
</organism>
<evidence type="ECO:0000259" key="7">
    <source>
        <dbReference type="PROSITE" id="PS51767"/>
    </source>
</evidence>
<gene>
    <name evidence="9" type="primary">Napsa</name>
</gene>
<keyword evidence="4" id="KW-0378">Hydrolase</keyword>
<evidence type="ECO:0000256" key="4">
    <source>
        <dbReference type="RuleBase" id="RU000454"/>
    </source>
</evidence>
<keyword evidence="2 4" id="KW-0645">Protease</keyword>
<keyword evidence="6" id="KW-0732">Signal</keyword>
<dbReference type="PANTHER" id="PTHR47966:SF83">
    <property type="entry name" value="NAPSIN-A"/>
    <property type="match status" value="1"/>
</dbReference>
<keyword evidence="8" id="KW-1185">Reference proteome</keyword>
<dbReference type="PROSITE" id="PS00141">
    <property type="entry name" value="ASP_PROTEASE"/>
    <property type="match status" value="1"/>
</dbReference>
<evidence type="ECO:0000256" key="6">
    <source>
        <dbReference type="SAM" id="SignalP"/>
    </source>
</evidence>
<feature type="domain" description="Peptidase A1" evidence="7">
    <location>
        <begin position="73"/>
        <end position="353"/>
    </location>
</feature>
<comment type="similarity">
    <text evidence="1 4">Belongs to the peptidase A1 family.</text>
</comment>
<dbReference type="InterPro" id="IPR001461">
    <property type="entry name" value="Aspartic_peptidase_A1"/>
</dbReference>
<evidence type="ECO:0000313" key="9">
    <source>
        <dbReference type="RefSeq" id="XP_040591997.1"/>
    </source>
</evidence>
<evidence type="ECO:0000256" key="1">
    <source>
        <dbReference type="ARBA" id="ARBA00007447"/>
    </source>
</evidence>
<keyword evidence="3 4" id="KW-0064">Aspartyl protease</keyword>
<sequence length="353" mass="38766">MLPPWVLLCLLLLRNPEPAGATLIRVPLRRVHPGHRLLSPLNGWGQPAEPPRTPDAGDKPTLVPLSKFMNVQYFGDIGLGTPPQNFTVVFDTGSSNFWVPSARCHFFSLPCWFHRRFNSKASSSFQPNGTKFAIQYGTGQLNGILSQDRLTIGGIRGASVTFAEALWESSMVFTFARFDGILGLGFPTLAVDGVQPPLDAMVEQGLLEKPIFSFYLNRDTEGSDGGELVLGGSDPAHYIPPLTYMPVTIPAYWQVHMESTSFSVPRSQNSPLSPSTSVESGLTSQARTTSLRFLRAMLASAYWASRPWTSRSLQDPSGSSETSFWGPTWPSSTEGTKTSARAWVWRVLSLVQL</sequence>
<dbReference type="Pfam" id="PF00026">
    <property type="entry name" value="Asp"/>
    <property type="match status" value="1"/>
</dbReference>
<dbReference type="GeneID" id="101828765"/>
<feature type="region of interest" description="Disordered" evidence="5">
    <location>
        <begin position="309"/>
        <end position="335"/>
    </location>
</feature>
<dbReference type="RefSeq" id="XP_040591997.1">
    <property type="nucleotide sequence ID" value="XM_040736063.1"/>
</dbReference>